<dbReference type="RefSeq" id="WP_111295527.1">
    <property type="nucleotide sequence ID" value="NZ_CAUTCU010000002.1"/>
</dbReference>
<proteinExistence type="predicted"/>
<feature type="chain" id="PRO_5032837172" description="Lipoprotein" evidence="1">
    <location>
        <begin position="20"/>
        <end position="138"/>
    </location>
</feature>
<organism evidence="2 3">
    <name type="scientific">Aggregatibacter segnis</name>
    <dbReference type="NCBI Taxonomy" id="739"/>
    <lineage>
        <taxon>Bacteria</taxon>
        <taxon>Pseudomonadati</taxon>
        <taxon>Pseudomonadota</taxon>
        <taxon>Gammaproteobacteria</taxon>
        <taxon>Pasteurellales</taxon>
        <taxon>Pasteurellaceae</taxon>
        <taxon>Aggregatibacter</taxon>
    </lineage>
</organism>
<feature type="signal peptide" evidence="1">
    <location>
        <begin position="1"/>
        <end position="19"/>
    </location>
</feature>
<dbReference type="PROSITE" id="PS51257">
    <property type="entry name" value="PROKAR_LIPOPROTEIN"/>
    <property type="match status" value="1"/>
</dbReference>
<name>A0A8B2U6B6_9PAST</name>
<evidence type="ECO:0000313" key="2">
    <source>
        <dbReference type="EMBL" id="RDE71033.1"/>
    </source>
</evidence>
<evidence type="ECO:0008006" key="4">
    <source>
        <dbReference type="Google" id="ProtNLM"/>
    </source>
</evidence>
<sequence length="138" mass="15152">MKKLLLSMSLAAFALTACSSGVVDLKPVSAGQNIKHVCLKGSVKAAPDHFIDALTRSLKNKNISAELVKNKSTCAHVLFFNVRGNSNIIARAKFELKTMETKQSLGSLSYKRRGDEKERVDQVGLQGQTDLMINQLFQ</sequence>
<dbReference type="AlphaFoldDB" id="A0A8B2U6B6"/>
<evidence type="ECO:0000256" key="1">
    <source>
        <dbReference type="SAM" id="SignalP"/>
    </source>
</evidence>
<dbReference type="Proteomes" id="UP000253998">
    <property type="component" value="Unassembled WGS sequence"/>
</dbReference>
<protein>
    <recommendedName>
        <fullName evidence="4">Lipoprotein</fullName>
    </recommendedName>
</protein>
<evidence type="ECO:0000313" key="3">
    <source>
        <dbReference type="Proteomes" id="UP000253998"/>
    </source>
</evidence>
<accession>A0A8B2U6B6</accession>
<reference evidence="2 3" key="1">
    <citation type="submission" date="2018-05" db="EMBL/GenBank/DDBJ databases">
        <title>Draft Genome Sequences for a Diverse set of 7 Haemophilus Species.</title>
        <authorList>
            <person name="Nichols M."/>
            <person name="Topaz N."/>
            <person name="Wang X."/>
            <person name="Wang X."/>
            <person name="Boxrud D."/>
        </authorList>
    </citation>
    <scope>NUCLEOTIDE SEQUENCE [LARGE SCALE GENOMIC DNA]</scope>
    <source>
        <strain evidence="2 3">C2001002503</strain>
    </source>
</reference>
<comment type="caution">
    <text evidence="2">The sequence shown here is derived from an EMBL/GenBank/DDBJ whole genome shotgun (WGS) entry which is preliminary data.</text>
</comment>
<keyword evidence="1" id="KW-0732">Signal</keyword>
<dbReference type="EMBL" id="QEPM01000003">
    <property type="protein sequence ID" value="RDE71033.1"/>
    <property type="molecule type" value="Genomic_DNA"/>
</dbReference>
<gene>
    <name evidence="2" type="ORF">DPV83_04870</name>
</gene>